<sequence>MTRDTASTHDGIRGCILGTASRPAPCHAAVPSLHHSRQTPVNFLAHLWLAERRGASLAGSILGDVIRGGDLSAYPAPIAIAVRQHRRIDAATDRHPAVVHLRGGYPDGQRRYAGIVLDLAYDHALALDWGRYSDEPLPAFCTRAGAAIAGAAPWFEQAGGRRSSARGFSDLLLSYAQAEGIDRAVLRTASRLRRPEPLLDAARDWRQQLPALRRSLPALLDDLGAIELEDIA</sequence>
<keyword evidence="4" id="KW-0275">Fatty acid biosynthesis</keyword>
<dbReference type="Proteomes" id="UP000653472">
    <property type="component" value="Unassembled WGS sequence"/>
</dbReference>
<keyword evidence="4" id="KW-0276">Fatty acid metabolism</keyword>
<dbReference type="GO" id="GO:0008770">
    <property type="term" value="F:[acyl-carrier-protein] phosphodiesterase activity"/>
    <property type="evidence" value="ECO:0007669"/>
    <property type="project" value="InterPro"/>
</dbReference>
<keyword evidence="3" id="KW-0443">Lipid metabolism</keyword>
<accession>A0A969W6Y3</accession>
<name>A0A969W6Y3_9GAMM</name>
<evidence type="ECO:0000256" key="3">
    <source>
        <dbReference type="ARBA" id="ARBA00023098"/>
    </source>
</evidence>
<dbReference type="PANTHER" id="PTHR38764">
    <property type="entry name" value="ACYL CARRIER PROTEIN PHOSPHODIESTERASE"/>
    <property type="match status" value="1"/>
</dbReference>
<keyword evidence="2" id="KW-0378">Hydrolase</keyword>
<comment type="caution">
    <text evidence="5">The sequence shown here is derived from an EMBL/GenBank/DDBJ whole genome shotgun (WGS) entry which is preliminary data.</text>
</comment>
<organism evidence="5 6">
    <name type="scientific">Solimonas marina</name>
    <dbReference type="NCBI Taxonomy" id="2714601"/>
    <lineage>
        <taxon>Bacteria</taxon>
        <taxon>Pseudomonadati</taxon>
        <taxon>Pseudomonadota</taxon>
        <taxon>Gammaproteobacteria</taxon>
        <taxon>Nevskiales</taxon>
        <taxon>Nevskiaceae</taxon>
        <taxon>Solimonas</taxon>
    </lineage>
</organism>
<gene>
    <name evidence="5" type="ORF">G7Y82_01790</name>
</gene>
<evidence type="ECO:0000256" key="2">
    <source>
        <dbReference type="ARBA" id="ARBA00022801"/>
    </source>
</evidence>
<proteinExistence type="predicted"/>
<protein>
    <submittedName>
        <fullName evidence="5">DUF479 domain-containing protein</fullName>
    </submittedName>
</protein>
<reference evidence="5" key="1">
    <citation type="submission" date="2020-03" db="EMBL/GenBank/DDBJ databases">
        <title>Solimonas marina sp. nov., isolated from deep seawater of the Pacific Ocean.</title>
        <authorList>
            <person name="Liu X."/>
            <person name="Lai Q."/>
            <person name="Sun F."/>
            <person name="Gai Y."/>
            <person name="Li G."/>
            <person name="Shao Z."/>
        </authorList>
    </citation>
    <scope>NUCLEOTIDE SEQUENCE</scope>
    <source>
        <strain evidence="5">C16B3</strain>
    </source>
</reference>
<dbReference type="EMBL" id="JAAVXB010000001">
    <property type="protein sequence ID" value="NKF21029.1"/>
    <property type="molecule type" value="Genomic_DNA"/>
</dbReference>
<dbReference type="AlphaFoldDB" id="A0A969W6Y3"/>
<keyword evidence="6" id="KW-1185">Reference proteome</keyword>
<keyword evidence="1" id="KW-0444">Lipid biosynthesis</keyword>
<dbReference type="InterPro" id="IPR007431">
    <property type="entry name" value="ACP_PD"/>
</dbReference>
<evidence type="ECO:0000256" key="1">
    <source>
        <dbReference type="ARBA" id="ARBA00022516"/>
    </source>
</evidence>
<dbReference type="Pfam" id="PF04336">
    <property type="entry name" value="ACP_PD"/>
    <property type="match status" value="1"/>
</dbReference>
<evidence type="ECO:0000313" key="5">
    <source>
        <dbReference type="EMBL" id="NKF21029.1"/>
    </source>
</evidence>
<evidence type="ECO:0000313" key="6">
    <source>
        <dbReference type="Proteomes" id="UP000653472"/>
    </source>
</evidence>
<dbReference type="PANTHER" id="PTHR38764:SF1">
    <property type="entry name" value="ACYL CARRIER PROTEIN PHOSPHODIESTERASE"/>
    <property type="match status" value="1"/>
</dbReference>
<evidence type="ECO:0000256" key="4">
    <source>
        <dbReference type="ARBA" id="ARBA00023160"/>
    </source>
</evidence>
<dbReference type="GO" id="GO:0006633">
    <property type="term" value="P:fatty acid biosynthetic process"/>
    <property type="evidence" value="ECO:0007669"/>
    <property type="project" value="UniProtKB-KW"/>
</dbReference>